<reference evidence="2" key="1">
    <citation type="submission" date="2024-05" db="EMBL/GenBank/DDBJ databases">
        <authorList>
            <person name="Kim S."/>
            <person name="Heo J."/>
            <person name="Choi H."/>
            <person name="Choi Y."/>
            <person name="Kwon S.-W."/>
            <person name="Kim Y."/>
        </authorList>
    </citation>
    <scope>NUCLEOTIDE SEQUENCE</scope>
    <source>
        <strain evidence="2">KACC 23698</strain>
    </source>
</reference>
<feature type="region of interest" description="Disordered" evidence="1">
    <location>
        <begin position="1"/>
        <end position="26"/>
    </location>
</feature>
<dbReference type="RefSeq" id="WP_406857163.1">
    <property type="nucleotide sequence ID" value="NZ_CP157484.1"/>
</dbReference>
<organism evidence="2">
    <name type="scientific">Alsobacter sp. KACC 23698</name>
    <dbReference type="NCBI Taxonomy" id="3149229"/>
    <lineage>
        <taxon>Bacteria</taxon>
        <taxon>Pseudomonadati</taxon>
        <taxon>Pseudomonadota</taxon>
        <taxon>Alphaproteobacteria</taxon>
        <taxon>Hyphomicrobiales</taxon>
        <taxon>Alsobacteraceae</taxon>
        <taxon>Alsobacter</taxon>
    </lineage>
</organism>
<sequence>MQTEEEHRRKESVSEGTHTKAPQRPLSVLRSLRDELRARLLQDVADFRVYVALENAILAIEEAEAAEPKANRTHGVRDWARKLLEESGPLSTSQIVDKLHGLGAHTTVSSVSSSLSQASDFVSVSFQGSRRWWLAGRPIPEDPASPPQIGARARNRAR</sequence>
<name>A0AAU7JIQ8_9HYPH</name>
<dbReference type="EMBL" id="CP157484">
    <property type="protein sequence ID" value="XBO40307.1"/>
    <property type="molecule type" value="Genomic_DNA"/>
</dbReference>
<gene>
    <name evidence="2" type="ORF">ABEG18_05870</name>
</gene>
<proteinExistence type="predicted"/>
<evidence type="ECO:0000313" key="2">
    <source>
        <dbReference type="EMBL" id="XBO40307.1"/>
    </source>
</evidence>
<evidence type="ECO:0000256" key="1">
    <source>
        <dbReference type="SAM" id="MobiDB-lite"/>
    </source>
</evidence>
<feature type="region of interest" description="Disordered" evidence="1">
    <location>
        <begin position="136"/>
        <end position="158"/>
    </location>
</feature>
<protein>
    <submittedName>
        <fullName evidence="2">Uncharacterized protein</fullName>
    </submittedName>
</protein>
<accession>A0AAU7JIQ8</accession>
<dbReference type="AlphaFoldDB" id="A0AAU7JIQ8"/>
<feature type="compositionally biased region" description="Basic and acidic residues" evidence="1">
    <location>
        <begin position="1"/>
        <end position="13"/>
    </location>
</feature>